<feature type="chain" id="PRO_5038348044" evidence="1">
    <location>
        <begin position="28"/>
        <end position="188"/>
    </location>
</feature>
<sequence length="188" mass="20296" precursor="true">MSRIRRALIATMTAATAMTLTVAPATAQNSNPQQAITRNVNAAAADINRQVQQVAALSSLLILAAANSNTGAQQSTASDQTAVLNRINEYRRSKGLKPCTPSAKLNADSTRWAQTMNRTQRFEHSGYPGVGENIAFGASPSRAFDQWRNSPGHNRNMLDSRMRTCGVGFAKGTYQGHSGTYSVFQFTI</sequence>
<evidence type="ECO:0000313" key="3">
    <source>
        <dbReference type="EMBL" id="QCB27378.1"/>
    </source>
</evidence>
<dbReference type="RefSeq" id="WP_136140268.1">
    <property type="nucleotide sequence ID" value="NZ_CP039247.1"/>
</dbReference>
<accession>A0A4V1CEA0</accession>
<dbReference type="Pfam" id="PF00188">
    <property type="entry name" value="CAP"/>
    <property type="match status" value="1"/>
</dbReference>
<keyword evidence="1" id="KW-0732">Signal</keyword>
<dbReference type="PANTHER" id="PTHR31157">
    <property type="entry name" value="SCP DOMAIN-CONTAINING PROTEIN"/>
    <property type="match status" value="1"/>
</dbReference>
<evidence type="ECO:0000259" key="2">
    <source>
        <dbReference type="Pfam" id="PF00188"/>
    </source>
</evidence>
<dbReference type="Proteomes" id="UP000296352">
    <property type="component" value="Chromosome"/>
</dbReference>
<keyword evidence="4" id="KW-1185">Reference proteome</keyword>
<protein>
    <submittedName>
        <fullName evidence="3">Cysteine-rich secretory protein family protein</fullName>
    </submittedName>
</protein>
<dbReference type="InterPro" id="IPR014044">
    <property type="entry name" value="CAP_dom"/>
</dbReference>
<dbReference type="Gene3D" id="3.40.33.10">
    <property type="entry name" value="CAP"/>
    <property type="match status" value="1"/>
</dbReference>
<dbReference type="KEGG" id="cee:CENDO_00340"/>
<evidence type="ECO:0000256" key="1">
    <source>
        <dbReference type="SAM" id="SignalP"/>
    </source>
</evidence>
<name>A0A4V1CEA0_9CORY</name>
<dbReference type="InterPro" id="IPR035940">
    <property type="entry name" value="CAP_sf"/>
</dbReference>
<feature type="domain" description="SCP" evidence="2">
    <location>
        <begin position="84"/>
        <end position="185"/>
    </location>
</feature>
<dbReference type="CDD" id="cd05379">
    <property type="entry name" value="CAP_bacterial"/>
    <property type="match status" value="1"/>
</dbReference>
<gene>
    <name evidence="3" type="ORF">CENDO_00340</name>
</gene>
<organism evidence="3 4">
    <name type="scientific">Corynebacterium endometrii</name>
    <dbReference type="NCBI Taxonomy" id="2488819"/>
    <lineage>
        <taxon>Bacteria</taxon>
        <taxon>Bacillati</taxon>
        <taxon>Actinomycetota</taxon>
        <taxon>Actinomycetes</taxon>
        <taxon>Mycobacteriales</taxon>
        <taxon>Corynebacteriaceae</taxon>
        <taxon>Corynebacterium</taxon>
    </lineage>
</organism>
<feature type="signal peptide" evidence="1">
    <location>
        <begin position="1"/>
        <end position="27"/>
    </location>
</feature>
<dbReference type="SUPFAM" id="SSF55797">
    <property type="entry name" value="PR-1-like"/>
    <property type="match status" value="1"/>
</dbReference>
<dbReference type="EMBL" id="CP039247">
    <property type="protein sequence ID" value="QCB27378.1"/>
    <property type="molecule type" value="Genomic_DNA"/>
</dbReference>
<proteinExistence type="predicted"/>
<reference evidence="3 4" key="1">
    <citation type="submission" date="2019-04" db="EMBL/GenBank/DDBJ databases">
        <title>Corynebacterium endometrii sp. nov., isolated from the uterus of a cow with endometritis.</title>
        <authorList>
            <person name="Ballas P."/>
            <person name="Ruckert C."/>
            <person name="Wagener K."/>
            <person name="Drillich M."/>
            <person name="Kaempfer P."/>
            <person name="Busse H.-J."/>
            <person name="Ehling-Schulz M."/>
        </authorList>
    </citation>
    <scope>NUCLEOTIDE SEQUENCE [LARGE SCALE GENOMIC DNA]</scope>
    <source>
        <strain evidence="3 4">LMM-1653</strain>
    </source>
</reference>
<dbReference type="OrthoDB" id="68195at2"/>
<evidence type="ECO:0000313" key="4">
    <source>
        <dbReference type="Proteomes" id="UP000296352"/>
    </source>
</evidence>
<dbReference type="PANTHER" id="PTHR31157:SF1">
    <property type="entry name" value="SCP DOMAIN-CONTAINING PROTEIN"/>
    <property type="match status" value="1"/>
</dbReference>
<dbReference type="AlphaFoldDB" id="A0A4V1CEA0"/>